<dbReference type="EMBL" id="DVMJ01000078">
    <property type="protein sequence ID" value="HIU14218.1"/>
    <property type="molecule type" value="Genomic_DNA"/>
</dbReference>
<protein>
    <submittedName>
        <fullName evidence="1">Uncharacterized protein</fullName>
    </submittedName>
</protein>
<gene>
    <name evidence="1" type="ORF">IAD15_09140</name>
</gene>
<evidence type="ECO:0000313" key="1">
    <source>
        <dbReference type="EMBL" id="HIU14218.1"/>
    </source>
</evidence>
<evidence type="ECO:0000313" key="2">
    <source>
        <dbReference type="Proteomes" id="UP000824175"/>
    </source>
</evidence>
<reference evidence="1" key="2">
    <citation type="journal article" date="2021" name="PeerJ">
        <title>Extensive microbial diversity within the chicken gut microbiome revealed by metagenomics and culture.</title>
        <authorList>
            <person name="Gilroy R."/>
            <person name="Ravi A."/>
            <person name="Getino M."/>
            <person name="Pursley I."/>
            <person name="Horton D.L."/>
            <person name="Alikhan N.F."/>
            <person name="Baker D."/>
            <person name="Gharbi K."/>
            <person name="Hall N."/>
            <person name="Watson M."/>
            <person name="Adriaenssens E.M."/>
            <person name="Foster-Nyarko E."/>
            <person name="Jarju S."/>
            <person name="Secka A."/>
            <person name="Antonio M."/>
            <person name="Oren A."/>
            <person name="Chaudhuri R.R."/>
            <person name="La Ragione R."/>
            <person name="Hildebrand F."/>
            <person name="Pallen M.J."/>
        </authorList>
    </citation>
    <scope>NUCLEOTIDE SEQUENCE</scope>
    <source>
        <strain evidence="1">CHK195-11698</strain>
    </source>
</reference>
<dbReference type="Proteomes" id="UP000824175">
    <property type="component" value="Unassembled WGS sequence"/>
</dbReference>
<organism evidence="1 2">
    <name type="scientific">Candidatus Fimiplasma intestinipullorum</name>
    <dbReference type="NCBI Taxonomy" id="2840825"/>
    <lineage>
        <taxon>Bacteria</taxon>
        <taxon>Bacillati</taxon>
        <taxon>Bacillota</taxon>
        <taxon>Clostridia</taxon>
        <taxon>Eubacteriales</taxon>
        <taxon>Candidatus Fimiplasma</taxon>
    </lineage>
</organism>
<comment type="caution">
    <text evidence="1">The sequence shown here is derived from an EMBL/GenBank/DDBJ whole genome shotgun (WGS) entry which is preliminary data.</text>
</comment>
<name>A0A9D1L033_9FIRM</name>
<accession>A0A9D1L033</accession>
<reference evidence="1" key="1">
    <citation type="submission" date="2020-10" db="EMBL/GenBank/DDBJ databases">
        <authorList>
            <person name="Gilroy R."/>
        </authorList>
    </citation>
    <scope>NUCLEOTIDE SEQUENCE</scope>
    <source>
        <strain evidence="1">CHK195-11698</strain>
    </source>
</reference>
<sequence length="80" mass="9205">MNIYQEALNVLHGQANGNLIREESCEYTKERNDEYAELLRELVEKSIPKSVELYQNEPGTIYNVICPNCGQAIKKWSDEA</sequence>
<dbReference type="AlphaFoldDB" id="A0A9D1L033"/>
<proteinExistence type="predicted"/>